<dbReference type="InterPro" id="IPR016181">
    <property type="entry name" value="Acyl_CoA_acyltransferase"/>
</dbReference>
<gene>
    <name evidence="2" type="ORF">WJX75_003447</name>
</gene>
<sequence length="402" mass="42295">MEVDVSPPAAPPMTIEEAAQEIGRPVRPIGSAPEGNAAALVVCAGCGHRRHLGCLPVADQSLGAQGAWYHGEACSAVDAELARLAAAGLMPIQAQPDAAPGMAPAWQIIRGTAVSAPQDCRGIAPRYDAAATAQLREVLYAARHVLTEATGGLPDSRTGQDLLPMLLQGKAAHLCIVDFSRFHTAALWLGPTLAAVGLVRAHGAEVAEVPILAVRPELQGNGLGRALLAQLESALLAAGVKLLVLPAVPHAHAHQYAGTQCWPSKAGYAPASARQRAHLSALPLLHFPTAPYLAKELSADTLLQVIVPEELKVRDDVDVGPFVKAKLLRTVPLTFYDTSAAEAQPNDREVKTEAPNGCVDLFKTGEHQSVSESNLGCSEVKGNLPLAWYVGMERSGQFLRSM</sequence>
<dbReference type="CDD" id="cd04301">
    <property type="entry name" value="NAT_SF"/>
    <property type="match status" value="1"/>
</dbReference>
<reference evidence="2 3" key="1">
    <citation type="journal article" date="2024" name="Nat. Commun.">
        <title>Phylogenomics reveals the evolutionary origins of lichenization in chlorophyte algae.</title>
        <authorList>
            <person name="Puginier C."/>
            <person name="Libourel C."/>
            <person name="Otte J."/>
            <person name="Skaloud P."/>
            <person name="Haon M."/>
            <person name="Grisel S."/>
            <person name="Petersen M."/>
            <person name="Berrin J.G."/>
            <person name="Delaux P.M."/>
            <person name="Dal Grande F."/>
            <person name="Keller J."/>
        </authorList>
    </citation>
    <scope>NUCLEOTIDE SEQUENCE [LARGE SCALE GENOMIC DNA]</scope>
    <source>
        <strain evidence="2 3">SAG 216-7</strain>
    </source>
</reference>
<dbReference type="SUPFAM" id="SSF55729">
    <property type="entry name" value="Acyl-CoA N-acyltransferases (Nat)"/>
    <property type="match status" value="1"/>
</dbReference>
<evidence type="ECO:0000259" key="1">
    <source>
        <dbReference type="PROSITE" id="PS51186"/>
    </source>
</evidence>
<dbReference type="EMBL" id="JALJOT010000014">
    <property type="protein sequence ID" value="KAK9903347.1"/>
    <property type="molecule type" value="Genomic_DNA"/>
</dbReference>
<dbReference type="InterPro" id="IPR000182">
    <property type="entry name" value="GNAT_dom"/>
</dbReference>
<dbReference type="Proteomes" id="UP001491310">
    <property type="component" value="Unassembled WGS sequence"/>
</dbReference>
<dbReference type="InterPro" id="IPR056511">
    <property type="entry name" value="IDM1_C"/>
</dbReference>
<accession>A0ABR2YDP2</accession>
<organism evidence="2 3">
    <name type="scientific">Coccomyxa subellipsoidea</name>
    <dbReference type="NCBI Taxonomy" id="248742"/>
    <lineage>
        <taxon>Eukaryota</taxon>
        <taxon>Viridiplantae</taxon>
        <taxon>Chlorophyta</taxon>
        <taxon>core chlorophytes</taxon>
        <taxon>Trebouxiophyceae</taxon>
        <taxon>Trebouxiophyceae incertae sedis</taxon>
        <taxon>Coccomyxaceae</taxon>
        <taxon>Coccomyxa</taxon>
    </lineage>
</organism>
<protein>
    <recommendedName>
        <fullName evidence="1">N-acetyltransferase domain-containing protein</fullName>
    </recommendedName>
</protein>
<dbReference type="Pfam" id="PF23209">
    <property type="entry name" value="IDM1_C"/>
    <property type="match status" value="1"/>
</dbReference>
<comment type="caution">
    <text evidence="2">The sequence shown here is derived from an EMBL/GenBank/DDBJ whole genome shotgun (WGS) entry which is preliminary data.</text>
</comment>
<dbReference type="PANTHER" id="PTHR47025">
    <property type="entry name" value="AUTOIMMUNE REGULATOR"/>
    <property type="match status" value="1"/>
</dbReference>
<evidence type="ECO:0000313" key="3">
    <source>
        <dbReference type="Proteomes" id="UP001491310"/>
    </source>
</evidence>
<evidence type="ECO:0000313" key="2">
    <source>
        <dbReference type="EMBL" id="KAK9903347.1"/>
    </source>
</evidence>
<feature type="domain" description="N-acetyltransferase" evidence="1">
    <location>
        <begin position="125"/>
        <end position="289"/>
    </location>
</feature>
<dbReference type="PANTHER" id="PTHR47025:SF2">
    <property type="entry name" value="AUTOIMMUNE REGULATOR"/>
    <property type="match status" value="1"/>
</dbReference>
<proteinExistence type="predicted"/>
<dbReference type="PROSITE" id="PS51186">
    <property type="entry name" value="GNAT"/>
    <property type="match status" value="1"/>
</dbReference>
<name>A0ABR2YDP2_9CHLO</name>
<dbReference type="Gene3D" id="3.40.630.30">
    <property type="match status" value="1"/>
</dbReference>
<keyword evidence="3" id="KW-1185">Reference proteome</keyword>